<evidence type="ECO:0000313" key="3">
    <source>
        <dbReference type="Proteomes" id="UP000683360"/>
    </source>
</evidence>
<organism evidence="2 3">
    <name type="scientific">Mytilus edulis</name>
    <name type="common">Blue mussel</name>
    <dbReference type="NCBI Taxonomy" id="6550"/>
    <lineage>
        <taxon>Eukaryota</taxon>
        <taxon>Metazoa</taxon>
        <taxon>Spiralia</taxon>
        <taxon>Lophotrochozoa</taxon>
        <taxon>Mollusca</taxon>
        <taxon>Bivalvia</taxon>
        <taxon>Autobranchia</taxon>
        <taxon>Pteriomorphia</taxon>
        <taxon>Mytilida</taxon>
        <taxon>Mytiloidea</taxon>
        <taxon>Mytilidae</taxon>
        <taxon>Mytilinae</taxon>
        <taxon>Mytilus</taxon>
    </lineage>
</organism>
<feature type="compositionally biased region" description="Polar residues" evidence="1">
    <location>
        <begin position="201"/>
        <end position="213"/>
    </location>
</feature>
<gene>
    <name evidence="2" type="ORF">MEDL_57576</name>
</gene>
<dbReference type="OrthoDB" id="6147906at2759"/>
<dbReference type="EMBL" id="CAJPWZ010002778">
    <property type="protein sequence ID" value="CAG2245566.1"/>
    <property type="molecule type" value="Genomic_DNA"/>
</dbReference>
<proteinExistence type="predicted"/>
<feature type="region of interest" description="Disordered" evidence="1">
    <location>
        <begin position="201"/>
        <end position="246"/>
    </location>
</feature>
<keyword evidence="3" id="KW-1185">Reference proteome</keyword>
<feature type="region of interest" description="Disordered" evidence="1">
    <location>
        <begin position="432"/>
        <end position="539"/>
    </location>
</feature>
<evidence type="ECO:0000256" key="1">
    <source>
        <dbReference type="SAM" id="MobiDB-lite"/>
    </source>
</evidence>
<feature type="compositionally biased region" description="Polar residues" evidence="1">
    <location>
        <begin position="499"/>
        <end position="509"/>
    </location>
</feature>
<reference evidence="2" key="1">
    <citation type="submission" date="2021-03" db="EMBL/GenBank/DDBJ databases">
        <authorList>
            <person name="Bekaert M."/>
        </authorList>
    </citation>
    <scope>NUCLEOTIDE SEQUENCE</scope>
</reference>
<dbReference type="AlphaFoldDB" id="A0A8S3UH08"/>
<name>A0A8S3UH08_MYTED</name>
<sequence length="552" mass="61531">MSDQLKLTTVSNSSINVRSGTSNSDIHAKTISNLLTLVKHRKRRERKNTFGTNLEKKFGSDGFSGRPILNSAVSFGITDSHLTSGSLVNPPELHRKQIQSEMVGSSAMTVNNSGHKRLKILTPEMVRDYSGQFRPFKPRKPTTTTTPEIQSLAGLNRTTVSSTTVTTANSPVSVSIAPKETTTKAGTSQNPHFTTVGYSSEETATVTEIPIQNRTDENDTNSAPEKDEELVPATHGDKDSLSPDNSVQINETSLAFDSNLVIPQMDLMMFPSVRADVRKRNIERRRFCAGFRLNIGNANVGLRCCMRTLNCFDNLPQYLDETLFHRGRHHFSPADRRHICQDIDDSMHCLERLLDRENCKPVTSLMNRKMSPQMGKVKQFYQSICPKDPVVSTVPQNGKPTTPTNHNNLKSKGFGPIPGSLLPFVGGAIAGKRNSESQESSFESDQSLRYKSVSHNRRRSSAYEEIDVDKMVPSINSPNKKKNNGIDESRISRKLPSAPNLQTDENGQSYAKLKTEEGEYITPGEIASTPKQKEKNPKEEYHIYFVLEKEDK</sequence>
<dbReference type="Proteomes" id="UP000683360">
    <property type="component" value="Unassembled WGS sequence"/>
</dbReference>
<feature type="region of interest" description="Disordered" evidence="1">
    <location>
        <begin position="393"/>
        <end position="415"/>
    </location>
</feature>
<feature type="compositionally biased region" description="Low complexity" evidence="1">
    <location>
        <begin position="437"/>
        <end position="447"/>
    </location>
</feature>
<accession>A0A8S3UH08</accession>
<comment type="caution">
    <text evidence="2">The sequence shown here is derived from an EMBL/GenBank/DDBJ whole genome shotgun (WGS) entry which is preliminary data.</text>
</comment>
<feature type="compositionally biased region" description="Polar residues" evidence="1">
    <location>
        <begin position="393"/>
        <end position="410"/>
    </location>
</feature>
<protein>
    <submittedName>
        <fullName evidence="2">Uncharacterized protein</fullName>
    </submittedName>
</protein>
<evidence type="ECO:0000313" key="2">
    <source>
        <dbReference type="EMBL" id="CAG2245566.1"/>
    </source>
</evidence>